<name>A0A6M1STF9_9HYPH</name>
<feature type="transmembrane region" description="Helical" evidence="7">
    <location>
        <begin position="389"/>
        <end position="410"/>
    </location>
</feature>
<keyword evidence="9" id="KW-1185">Reference proteome</keyword>
<feature type="transmembrane region" description="Helical" evidence="7">
    <location>
        <begin position="288"/>
        <end position="310"/>
    </location>
</feature>
<dbReference type="GO" id="GO:0015297">
    <property type="term" value="F:antiporter activity"/>
    <property type="evidence" value="ECO:0007669"/>
    <property type="project" value="InterPro"/>
</dbReference>
<dbReference type="PANTHER" id="PTHR43549">
    <property type="entry name" value="MULTIDRUG RESISTANCE PROTEIN YPNP-RELATED"/>
    <property type="match status" value="1"/>
</dbReference>
<protein>
    <submittedName>
        <fullName evidence="8">MATE family efflux transporter</fullName>
    </submittedName>
</protein>
<dbReference type="InterPro" id="IPR048279">
    <property type="entry name" value="MdtK-like"/>
</dbReference>
<feature type="transmembrane region" description="Helical" evidence="7">
    <location>
        <begin position="53"/>
        <end position="78"/>
    </location>
</feature>
<evidence type="ECO:0000313" key="8">
    <source>
        <dbReference type="EMBL" id="NGP17683.1"/>
    </source>
</evidence>
<dbReference type="GO" id="GO:0005886">
    <property type="term" value="C:plasma membrane"/>
    <property type="evidence" value="ECO:0007669"/>
    <property type="project" value="UniProtKB-SubCell"/>
</dbReference>
<reference evidence="8 9" key="1">
    <citation type="submission" date="2020-02" db="EMBL/GenBank/DDBJ databases">
        <authorList>
            <person name="Khan S.A."/>
            <person name="Jeon C.O."/>
            <person name="Chun B.H."/>
        </authorList>
    </citation>
    <scope>NUCLEOTIDE SEQUENCE [LARGE SCALE GENOMIC DNA]</scope>
    <source>
        <strain evidence="8 9">H239</strain>
    </source>
</reference>
<dbReference type="AlphaFoldDB" id="A0A6M1STF9"/>
<dbReference type="NCBIfam" id="TIGR00797">
    <property type="entry name" value="matE"/>
    <property type="match status" value="1"/>
</dbReference>
<evidence type="ECO:0000256" key="6">
    <source>
        <dbReference type="ARBA" id="ARBA00023136"/>
    </source>
</evidence>
<dbReference type="EMBL" id="JAALFG010000002">
    <property type="protein sequence ID" value="NGP17683.1"/>
    <property type="molecule type" value="Genomic_DNA"/>
</dbReference>
<gene>
    <name evidence="8" type="ORF">G5575_08410</name>
</gene>
<sequence length="453" mass="48489">MNDTLTRPLWQRFSFFLIPLMASNILQALSGTVNSIYVGQMIGVEALAATATFFPIMFFLMSFIIGLSAGSTILIGQAWGARNVDKVKEVAGTTLVATLVLGLIVAIAGGIWTEQIMNVLGAPDNIRELSVGYARIVLIGMPGFFLFLVVTSVLRGVGDTVTPLFSLIMSMVVSLLVTPALIQGWLGLPQLGVRAAAVAMIAGFMTVLIFLFIYMRARKMPLAPDRVLLGAMLRPDLKLLGLILKLGVPAGLQMVISSIAGIVVVGLVNRFGSDATAAYGALGQVMSYVQFPAMSIGIAASIFAAQAIGARNEEQLQAITRTALVLNLVITGGLIVLAYLFSQHVVALFITDPAVIDLAETLLHVVLWSILFFGWSVVFSGIMRASGTVYAPMLLSLACILLIELPGAVWLSQTGLGLSGIWVAYAASFVMMLVLQASWYQFVWKRKKIVALV</sequence>
<feature type="transmembrane region" description="Helical" evidence="7">
    <location>
        <begin position="192"/>
        <end position="214"/>
    </location>
</feature>
<feature type="transmembrane region" description="Helical" evidence="7">
    <location>
        <begin position="90"/>
        <end position="112"/>
    </location>
</feature>
<accession>A0A6M1STF9</accession>
<dbReference type="GO" id="GO:0042910">
    <property type="term" value="F:xenobiotic transmembrane transporter activity"/>
    <property type="evidence" value="ECO:0007669"/>
    <property type="project" value="InterPro"/>
</dbReference>
<dbReference type="Proteomes" id="UP000474802">
    <property type="component" value="Unassembled WGS sequence"/>
</dbReference>
<evidence type="ECO:0000256" key="1">
    <source>
        <dbReference type="ARBA" id="ARBA00004429"/>
    </source>
</evidence>
<evidence type="ECO:0000256" key="2">
    <source>
        <dbReference type="ARBA" id="ARBA00022448"/>
    </source>
</evidence>
<feature type="transmembrane region" description="Helical" evidence="7">
    <location>
        <begin position="12"/>
        <end position="33"/>
    </location>
</feature>
<evidence type="ECO:0000313" key="9">
    <source>
        <dbReference type="Proteomes" id="UP000474802"/>
    </source>
</evidence>
<evidence type="ECO:0000256" key="5">
    <source>
        <dbReference type="ARBA" id="ARBA00022989"/>
    </source>
</evidence>
<dbReference type="RefSeq" id="WP_164533946.1">
    <property type="nucleotide sequence ID" value="NZ_JAALFG010000002.1"/>
</dbReference>
<feature type="transmembrane region" description="Helical" evidence="7">
    <location>
        <begin position="422"/>
        <end position="440"/>
    </location>
</feature>
<dbReference type="InterPro" id="IPR002528">
    <property type="entry name" value="MATE_fam"/>
</dbReference>
<proteinExistence type="predicted"/>
<comment type="subcellular location">
    <subcellularLocation>
        <location evidence="1">Cell inner membrane</location>
        <topology evidence="1">Multi-pass membrane protein</topology>
    </subcellularLocation>
</comment>
<evidence type="ECO:0000256" key="7">
    <source>
        <dbReference type="SAM" id="Phobius"/>
    </source>
</evidence>
<feature type="transmembrane region" description="Helical" evidence="7">
    <location>
        <begin position="164"/>
        <end position="186"/>
    </location>
</feature>
<dbReference type="PANTHER" id="PTHR43549:SF3">
    <property type="entry name" value="MULTIDRUG RESISTANCE PROTEIN YPNP-RELATED"/>
    <property type="match status" value="1"/>
</dbReference>
<dbReference type="Pfam" id="PF01554">
    <property type="entry name" value="MatE"/>
    <property type="match status" value="2"/>
</dbReference>
<evidence type="ECO:0000256" key="4">
    <source>
        <dbReference type="ARBA" id="ARBA00022692"/>
    </source>
</evidence>
<comment type="caution">
    <text evidence="8">The sequence shown here is derived from an EMBL/GenBank/DDBJ whole genome shotgun (WGS) entry which is preliminary data.</text>
</comment>
<feature type="transmembrane region" description="Helical" evidence="7">
    <location>
        <begin position="242"/>
        <end position="268"/>
    </location>
</feature>
<organism evidence="8 9">
    <name type="scientific">Devosia aurantiaca</name>
    <dbReference type="NCBI Taxonomy" id="2714858"/>
    <lineage>
        <taxon>Bacteria</taxon>
        <taxon>Pseudomonadati</taxon>
        <taxon>Pseudomonadota</taxon>
        <taxon>Alphaproteobacteria</taxon>
        <taxon>Hyphomicrobiales</taxon>
        <taxon>Devosiaceae</taxon>
        <taxon>Devosia</taxon>
    </lineage>
</organism>
<keyword evidence="3" id="KW-1003">Cell membrane</keyword>
<reference evidence="8 9" key="2">
    <citation type="submission" date="2020-03" db="EMBL/GenBank/DDBJ databases">
        <title>Devosia chinhatensis sp. nov., isolated from a hexachlorocyclohexane (HCH) dump site in India.</title>
        <authorList>
            <person name="Kumar M."/>
            <person name="Lal R."/>
        </authorList>
    </citation>
    <scope>NUCLEOTIDE SEQUENCE [LARGE SCALE GENOMIC DNA]</scope>
    <source>
        <strain evidence="8 9">H239</strain>
    </source>
</reference>
<dbReference type="CDD" id="cd13138">
    <property type="entry name" value="MATE_yoeA_like"/>
    <property type="match status" value="1"/>
</dbReference>
<keyword evidence="5 7" id="KW-1133">Transmembrane helix</keyword>
<feature type="transmembrane region" description="Helical" evidence="7">
    <location>
        <begin position="322"/>
        <end position="341"/>
    </location>
</feature>
<dbReference type="PIRSF" id="PIRSF006603">
    <property type="entry name" value="DinF"/>
    <property type="match status" value="1"/>
</dbReference>
<keyword evidence="4 7" id="KW-0812">Transmembrane</keyword>
<keyword evidence="6 7" id="KW-0472">Membrane</keyword>
<feature type="transmembrane region" description="Helical" evidence="7">
    <location>
        <begin position="361"/>
        <end position="382"/>
    </location>
</feature>
<dbReference type="InterPro" id="IPR052031">
    <property type="entry name" value="Membrane_Transporter-Flippase"/>
</dbReference>
<keyword evidence="2" id="KW-0813">Transport</keyword>
<evidence type="ECO:0000256" key="3">
    <source>
        <dbReference type="ARBA" id="ARBA00022475"/>
    </source>
</evidence>
<feature type="transmembrane region" description="Helical" evidence="7">
    <location>
        <begin position="132"/>
        <end position="157"/>
    </location>
</feature>